<evidence type="ECO:0000313" key="8">
    <source>
        <dbReference type="EMBL" id="KHF42342.1"/>
    </source>
</evidence>
<sequence length="630" mass="65937">MRPLDPGDPREVGRYRILAALGEGGMGRVLLAVGPDGRFAAVKHIFPTLAHDPVFRARFRHEVSASRLVSGAYTAPVLDADTESDTPWLASLYIPGPSLSDVLDVAGPLDVAGVHYLAVTLAVALTDIHRAGLIHRDLKPGNVLLAHDGPRVIDFGIARAVEGSDLTATNALVGSPAFMSPEQALGGDLTPASDVFSLGSLLFTAATGRRPFAGTSTPQTLYNVAHTTVDLSPLPPTVREVVEPCLAKDPALRPTPRQIVEHLGPVPPPPAPWPTAVGDLITAQERRLHAAAAVPPPPSPPPPPPSPPTPTEVPGGDRNLRVIGLTVGTSAVLTVVLVAVLLVVLGGEDTDSTAQEGNDEATGTASPTVSTEEALTTDRLRLVDPCAVLADTRVPSLGLLTPEENPTFFHRCHYQSSGSGGITLTIGEPLHDQGARNAGTTDGRTVLLTHVTGGCEASVQLSDDPRLAVSASDPGAPSCKGPRAALDAALERLRGDGILRDLPADSALDIDPCLLLTEEVTRDLLGPTTTTASGLHDCAWEGDGEVRVRIVPGFPGQPPEEGSEPVEFDGIVGHAVSDSEEYCSITWPHRRVDDVRSEDVNVFYYHSGVDDPCVSAQQLAGAVAANLPHR</sequence>
<evidence type="ECO:0000256" key="6">
    <source>
        <dbReference type="SAM" id="MobiDB-lite"/>
    </source>
</evidence>
<dbReference type="OMA" id="RPCELAT"/>
<evidence type="ECO:0000256" key="4">
    <source>
        <dbReference type="ARBA" id="ARBA00022840"/>
    </source>
</evidence>
<evidence type="ECO:0000256" key="5">
    <source>
        <dbReference type="PROSITE-ProRule" id="PRU10141"/>
    </source>
</evidence>
<dbReference type="GO" id="GO:0004674">
    <property type="term" value="F:protein serine/threonine kinase activity"/>
    <property type="evidence" value="ECO:0007669"/>
    <property type="project" value="UniProtKB-KW"/>
</dbReference>
<organism evidence="8 9">
    <name type="scientific">Saccharomonospora viridis</name>
    <dbReference type="NCBI Taxonomy" id="1852"/>
    <lineage>
        <taxon>Bacteria</taxon>
        <taxon>Bacillati</taxon>
        <taxon>Actinomycetota</taxon>
        <taxon>Actinomycetes</taxon>
        <taxon>Pseudonocardiales</taxon>
        <taxon>Pseudonocardiaceae</taxon>
        <taxon>Saccharomonospora</taxon>
    </lineage>
</organism>
<proteinExistence type="predicted"/>
<feature type="compositionally biased region" description="Pro residues" evidence="6">
    <location>
        <begin position="294"/>
        <end position="311"/>
    </location>
</feature>
<dbReference type="SMART" id="SM00220">
    <property type="entry name" value="S_TKc"/>
    <property type="match status" value="1"/>
</dbReference>
<accession>A0A837D471</accession>
<dbReference type="PROSITE" id="PS50011">
    <property type="entry name" value="PROTEIN_KINASE_DOM"/>
    <property type="match status" value="1"/>
</dbReference>
<dbReference type="Gene3D" id="1.10.510.10">
    <property type="entry name" value="Transferase(Phosphotransferase) domain 1"/>
    <property type="match status" value="1"/>
</dbReference>
<dbReference type="InterPro" id="IPR000719">
    <property type="entry name" value="Prot_kinase_dom"/>
</dbReference>
<dbReference type="OrthoDB" id="9762169at2"/>
<gene>
    <name evidence="8" type="ORF">MINT15_38590</name>
</gene>
<dbReference type="InterPro" id="IPR011009">
    <property type="entry name" value="Kinase-like_dom_sf"/>
</dbReference>
<evidence type="ECO:0000256" key="1">
    <source>
        <dbReference type="ARBA" id="ARBA00022679"/>
    </source>
</evidence>
<keyword evidence="4 5" id="KW-0067">ATP-binding</keyword>
<keyword evidence="2 5" id="KW-0547">Nucleotide-binding</keyword>
<dbReference type="PROSITE" id="PS00108">
    <property type="entry name" value="PROTEIN_KINASE_ST"/>
    <property type="match status" value="1"/>
</dbReference>
<dbReference type="AlphaFoldDB" id="A0A837D471"/>
<dbReference type="Proteomes" id="UP000030848">
    <property type="component" value="Unassembled WGS sequence"/>
</dbReference>
<name>A0A837D471_9PSEU</name>
<evidence type="ECO:0000313" key="9">
    <source>
        <dbReference type="Proteomes" id="UP000030848"/>
    </source>
</evidence>
<reference evidence="8 9" key="1">
    <citation type="submission" date="2014-10" db="EMBL/GenBank/DDBJ databases">
        <title>Genome sequence of Micropolyspora internatus JCM3315.</title>
        <authorList>
            <person name="Shin S.-K."/>
            <person name="Yi H."/>
        </authorList>
    </citation>
    <scope>NUCLEOTIDE SEQUENCE [LARGE SCALE GENOMIC DNA]</scope>
    <source>
        <strain evidence="8 9">JCM 3315</strain>
    </source>
</reference>
<dbReference type="RefSeq" id="WP_015787540.1">
    <property type="nucleotide sequence ID" value="NZ_CALJZO010000018.1"/>
</dbReference>
<feature type="domain" description="Protein kinase" evidence="7">
    <location>
        <begin position="15"/>
        <end position="265"/>
    </location>
</feature>
<dbReference type="Pfam" id="PF12079">
    <property type="entry name" value="DUF3558"/>
    <property type="match status" value="1"/>
</dbReference>
<comment type="caution">
    <text evidence="8">The sequence shown here is derived from an EMBL/GenBank/DDBJ whole genome shotgun (WGS) entry which is preliminary data.</text>
</comment>
<dbReference type="InterPro" id="IPR024520">
    <property type="entry name" value="DUF3558"/>
</dbReference>
<dbReference type="PANTHER" id="PTHR43289:SF34">
    <property type="entry name" value="SERINE_THREONINE-PROTEIN KINASE YBDM-RELATED"/>
    <property type="match status" value="1"/>
</dbReference>
<protein>
    <submittedName>
        <fullName evidence="8">Serine/threonine protein kinase</fullName>
    </submittedName>
</protein>
<dbReference type="PANTHER" id="PTHR43289">
    <property type="entry name" value="MITOGEN-ACTIVATED PROTEIN KINASE KINASE KINASE 20-RELATED"/>
    <property type="match status" value="1"/>
</dbReference>
<keyword evidence="1" id="KW-0808">Transferase</keyword>
<dbReference type="CDD" id="cd14014">
    <property type="entry name" value="STKc_PknB_like"/>
    <property type="match status" value="1"/>
</dbReference>
<dbReference type="SUPFAM" id="SSF56112">
    <property type="entry name" value="Protein kinase-like (PK-like)"/>
    <property type="match status" value="1"/>
</dbReference>
<feature type="region of interest" description="Disordered" evidence="6">
    <location>
        <begin position="350"/>
        <end position="373"/>
    </location>
</feature>
<evidence type="ECO:0000256" key="2">
    <source>
        <dbReference type="ARBA" id="ARBA00022741"/>
    </source>
</evidence>
<keyword evidence="3 8" id="KW-0418">Kinase</keyword>
<dbReference type="EMBL" id="JRZE01000007">
    <property type="protein sequence ID" value="KHF42342.1"/>
    <property type="molecule type" value="Genomic_DNA"/>
</dbReference>
<dbReference type="PROSITE" id="PS00107">
    <property type="entry name" value="PROTEIN_KINASE_ATP"/>
    <property type="match status" value="1"/>
</dbReference>
<keyword evidence="8" id="KW-0723">Serine/threonine-protein kinase</keyword>
<evidence type="ECO:0000259" key="7">
    <source>
        <dbReference type="PROSITE" id="PS50011"/>
    </source>
</evidence>
<dbReference type="Gene3D" id="3.30.200.20">
    <property type="entry name" value="Phosphorylase Kinase, domain 1"/>
    <property type="match status" value="1"/>
</dbReference>
<feature type="compositionally biased region" description="Polar residues" evidence="6">
    <location>
        <begin position="352"/>
        <end position="373"/>
    </location>
</feature>
<feature type="binding site" evidence="5">
    <location>
        <position position="43"/>
    </location>
    <ligand>
        <name>ATP</name>
        <dbReference type="ChEBI" id="CHEBI:30616"/>
    </ligand>
</feature>
<evidence type="ECO:0000256" key="3">
    <source>
        <dbReference type="ARBA" id="ARBA00022777"/>
    </source>
</evidence>
<dbReference type="GO" id="GO:0005524">
    <property type="term" value="F:ATP binding"/>
    <property type="evidence" value="ECO:0007669"/>
    <property type="project" value="UniProtKB-UniRule"/>
</dbReference>
<feature type="region of interest" description="Disordered" evidence="6">
    <location>
        <begin position="289"/>
        <end position="317"/>
    </location>
</feature>
<dbReference type="Pfam" id="PF00069">
    <property type="entry name" value="Pkinase"/>
    <property type="match status" value="1"/>
</dbReference>
<dbReference type="InterPro" id="IPR008271">
    <property type="entry name" value="Ser/Thr_kinase_AS"/>
</dbReference>
<dbReference type="InterPro" id="IPR017441">
    <property type="entry name" value="Protein_kinase_ATP_BS"/>
</dbReference>